<evidence type="ECO:0000256" key="3">
    <source>
        <dbReference type="ARBA" id="ARBA00022898"/>
    </source>
</evidence>
<evidence type="ECO:0000256" key="1">
    <source>
        <dbReference type="ARBA" id="ARBA00001933"/>
    </source>
</evidence>
<dbReference type="PANTHER" id="PTHR48078">
    <property type="entry name" value="THREONINE DEHYDRATASE, MITOCHONDRIAL-RELATED"/>
    <property type="match status" value="1"/>
</dbReference>
<dbReference type="EMBL" id="UINC01125242">
    <property type="protein sequence ID" value="SVD02937.1"/>
    <property type="molecule type" value="Genomic_DNA"/>
</dbReference>
<feature type="non-terminal residue" evidence="6">
    <location>
        <position position="254"/>
    </location>
</feature>
<evidence type="ECO:0000259" key="5">
    <source>
        <dbReference type="Pfam" id="PF00291"/>
    </source>
</evidence>
<evidence type="ECO:0000256" key="4">
    <source>
        <dbReference type="ARBA" id="ARBA00023239"/>
    </source>
</evidence>
<sequence length="254" mass="27081">MKATLTTLHDIKGARNALPSVVRRTPILPLAPESCDIGHEKLFLKAECLQVTGAYKVRAAFNVIRCLSEVERKRGIVLASSGNFAQAFAFAGAQLGVSVVVVMLDQTSSNKVLATQELGAEVVFCGRDALNRQPTVEAIAGDRGITSIDTWEYPPVIAGHGSIGLEIIEDAPEVEQILVPVSSGGVAAGIATAVKLSSPRIRIIGVQPEGANAYFLSRKAGKPVTLNHWDTIADGLSARFPGAYPFHHLQEYLD</sequence>
<dbReference type="Pfam" id="PF00291">
    <property type="entry name" value="PALP"/>
    <property type="match status" value="1"/>
</dbReference>
<protein>
    <recommendedName>
        <fullName evidence="5">Tryptophan synthase beta chain-like PALP domain-containing protein</fullName>
    </recommendedName>
</protein>
<dbReference type="InterPro" id="IPR036052">
    <property type="entry name" value="TrpB-like_PALP_sf"/>
</dbReference>
<dbReference type="AlphaFoldDB" id="A0A382S125"/>
<evidence type="ECO:0000256" key="2">
    <source>
        <dbReference type="ARBA" id="ARBA00010869"/>
    </source>
</evidence>
<keyword evidence="4" id="KW-0456">Lyase</keyword>
<dbReference type="Gene3D" id="3.40.50.1100">
    <property type="match status" value="2"/>
</dbReference>
<dbReference type="GO" id="GO:0009097">
    <property type="term" value="P:isoleucine biosynthetic process"/>
    <property type="evidence" value="ECO:0007669"/>
    <property type="project" value="TreeGrafter"/>
</dbReference>
<dbReference type="GO" id="GO:0004794">
    <property type="term" value="F:threonine deaminase activity"/>
    <property type="evidence" value="ECO:0007669"/>
    <property type="project" value="TreeGrafter"/>
</dbReference>
<dbReference type="SUPFAM" id="SSF53686">
    <property type="entry name" value="Tryptophan synthase beta subunit-like PLP-dependent enzymes"/>
    <property type="match status" value="1"/>
</dbReference>
<dbReference type="PANTHER" id="PTHR48078:SF6">
    <property type="entry name" value="L-THREONINE DEHYDRATASE CATABOLIC TDCB"/>
    <property type="match status" value="1"/>
</dbReference>
<dbReference type="InterPro" id="IPR050147">
    <property type="entry name" value="Ser/Thr_Dehydratase"/>
</dbReference>
<feature type="domain" description="Tryptophan synthase beta chain-like PALP" evidence="5">
    <location>
        <begin position="22"/>
        <end position="254"/>
    </location>
</feature>
<dbReference type="GO" id="GO:0006567">
    <property type="term" value="P:L-threonine catabolic process"/>
    <property type="evidence" value="ECO:0007669"/>
    <property type="project" value="TreeGrafter"/>
</dbReference>
<accession>A0A382S125</accession>
<proteinExistence type="inferred from homology"/>
<dbReference type="FunFam" id="3.40.50.1100:FF:000005">
    <property type="entry name" value="Threonine dehydratase catabolic"/>
    <property type="match status" value="1"/>
</dbReference>
<keyword evidence="3" id="KW-0663">Pyridoxal phosphate</keyword>
<dbReference type="InterPro" id="IPR001926">
    <property type="entry name" value="TrpB-like_PALP"/>
</dbReference>
<comment type="cofactor">
    <cofactor evidence="1">
        <name>pyridoxal 5'-phosphate</name>
        <dbReference type="ChEBI" id="CHEBI:597326"/>
    </cofactor>
</comment>
<name>A0A382S125_9ZZZZ</name>
<dbReference type="GO" id="GO:0003941">
    <property type="term" value="F:L-serine ammonia-lyase activity"/>
    <property type="evidence" value="ECO:0007669"/>
    <property type="project" value="TreeGrafter"/>
</dbReference>
<reference evidence="6" key="1">
    <citation type="submission" date="2018-05" db="EMBL/GenBank/DDBJ databases">
        <authorList>
            <person name="Lanie J.A."/>
            <person name="Ng W.-L."/>
            <person name="Kazmierczak K.M."/>
            <person name="Andrzejewski T.M."/>
            <person name="Davidsen T.M."/>
            <person name="Wayne K.J."/>
            <person name="Tettelin H."/>
            <person name="Glass J.I."/>
            <person name="Rusch D."/>
            <person name="Podicherti R."/>
            <person name="Tsui H.-C.T."/>
            <person name="Winkler M.E."/>
        </authorList>
    </citation>
    <scope>NUCLEOTIDE SEQUENCE</scope>
</reference>
<dbReference type="GO" id="GO:0006565">
    <property type="term" value="P:L-serine catabolic process"/>
    <property type="evidence" value="ECO:0007669"/>
    <property type="project" value="TreeGrafter"/>
</dbReference>
<evidence type="ECO:0000313" key="6">
    <source>
        <dbReference type="EMBL" id="SVD02937.1"/>
    </source>
</evidence>
<gene>
    <name evidence="6" type="ORF">METZ01_LOCUS355791</name>
</gene>
<comment type="similarity">
    <text evidence="2">Belongs to the serine/threonine dehydratase family.</text>
</comment>
<organism evidence="6">
    <name type="scientific">marine metagenome</name>
    <dbReference type="NCBI Taxonomy" id="408172"/>
    <lineage>
        <taxon>unclassified sequences</taxon>
        <taxon>metagenomes</taxon>
        <taxon>ecological metagenomes</taxon>
    </lineage>
</organism>